<dbReference type="GO" id="GO:0051016">
    <property type="term" value="P:barbed-end actin filament capping"/>
    <property type="evidence" value="ECO:0007669"/>
    <property type="project" value="TreeGrafter"/>
</dbReference>
<dbReference type="GO" id="GO:0014069">
    <property type="term" value="C:postsynaptic density"/>
    <property type="evidence" value="ECO:0007669"/>
    <property type="project" value="TreeGrafter"/>
</dbReference>
<name>A0A3B3YWT6_9TELE</name>
<evidence type="ECO:0000256" key="4">
    <source>
        <dbReference type="ARBA" id="ARBA00022475"/>
    </source>
</evidence>
<keyword evidence="8" id="KW-0472">Membrane</keyword>
<dbReference type="GO" id="GO:0051015">
    <property type="term" value="F:actin filament binding"/>
    <property type="evidence" value="ECO:0007669"/>
    <property type="project" value="TreeGrafter"/>
</dbReference>
<sequence>MSADGHQAVVTTPPPPSGGTKERYFDRVNVNDPEYIRARNMSPDLRQDFNVLEQKKRVTQILQSPAFKEELECLIQEQQRKGNNPTGLLALRQIADFFMASSVAGFNTSPLSLGMVTPINDLFGVEFASMVKGEKLTRCKLASLYRLVDLFSWAHFANSYITGRVSKEQDHILIIPRGLSFAEASASNLVKVNIIGDVIEQGSTTLRIDSAGFSPHAAIYSMRPDIRCIIHVHTPATAAVSSMKCGLLPISQEALILGDVAYYNYQGSLDDQEERRELQKALGPTAKILVLRNHGVVALGETVEEAFHYIYNAQYACEIQVNAISCAGGVDNLIVLDPEKYKSRVFAVASAADVNMAGQYKWKVGELEFESLMRMLDNLGYRTGYAYRHPIVREKPRHKSEVEIPATVTAFTFEEDGEALRLPFKFLQQRQQREKTRWLNSPNSYTKVSVEAGEERCSSRTTTVRTEAASALRLKQRDARAPSGGAAANKQPDLAAVSSTCLQWMRADETGTPIRIEDPNQFVPLNTDPSEVQQKRNKIREQNRLDVMTSGPRSQHLAGIPVDQPRRPYVPTEEEQMAPLPPNPFSELLEKEQHHKNVERRQLGLSENHTGLMNGKGNHDDELSKRVSQLTTSVESVEITVRPGEKIEEPLSPESSPSKSPNTKKKKKFRTPSFLKKNKKKEKTEA</sequence>
<keyword evidence="4" id="KW-1003">Cell membrane</keyword>
<keyword evidence="9" id="KW-0009">Actin-binding</keyword>
<feature type="compositionally biased region" description="Low complexity" evidence="11">
    <location>
        <begin position="650"/>
        <end position="661"/>
    </location>
</feature>
<dbReference type="Pfam" id="PF00596">
    <property type="entry name" value="Aldolase_II"/>
    <property type="match status" value="1"/>
</dbReference>
<evidence type="ECO:0000259" key="12">
    <source>
        <dbReference type="SMART" id="SM01007"/>
    </source>
</evidence>
<dbReference type="PANTHER" id="PTHR10672">
    <property type="entry name" value="ADDUCIN"/>
    <property type="match status" value="1"/>
</dbReference>
<evidence type="ECO:0000256" key="2">
    <source>
        <dbReference type="ARBA" id="ARBA00004413"/>
    </source>
</evidence>
<dbReference type="GO" id="GO:0005856">
    <property type="term" value="C:cytoskeleton"/>
    <property type="evidence" value="ECO:0007669"/>
    <property type="project" value="UniProtKB-SubCell"/>
</dbReference>
<dbReference type="Ensembl" id="ENSPMET00000024923.1">
    <property type="protein sequence ID" value="ENSPMEP00000016359.1"/>
    <property type="gene ID" value="ENSPMEG00000019029.1"/>
</dbReference>
<feature type="region of interest" description="Disordered" evidence="11">
    <location>
        <begin position="593"/>
        <end position="686"/>
    </location>
</feature>
<dbReference type="GO" id="GO:0005516">
    <property type="term" value="F:calmodulin binding"/>
    <property type="evidence" value="ECO:0007669"/>
    <property type="project" value="UniProtKB-KW"/>
</dbReference>
<evidence type="ECO:0000256" key="1">
    <source>
        <dbReference type="ARBA" id="ARBA00004245"/>
    </source>
</evidence>
<dbReference type="InterPro" id="IPR001303">
    <property type="entry name" value="Aldolase_II/adducin_N"/>
</dbReference>
<evidence type="ECO:0000256" key="8">
    <source>
        <dbReference type="ARBA" id="ARBA00023136"/>
    </source>
</evidence>
<evidence type="ECO:0000313" key="13">
    <source>
        <dbReference type="Ensembl" id="ENSPMEP00000031724.1"/>
    </source>
</evidence>
<reference evidence="13" key="1">
    <citation type="submission" date="2025-05" db="UniProtKB">
        <authorList>
            <consortium name="Ensembl"/>
        </authorList>
    </citation>
    <scope>IDENTIFICATION</scope>
</reference>
<evidence type="ECO:0000256" key="7">
    <source>
        <dbReference type="ARBA" id="ARBA00022860"/>
    </source>
</evidence>
<feature type="region of interest" description="Disordered" evidence="11">
    <location>
        <begin position="514"/>
        <end position="537"/>
    </location>
</feature>
<evidence type="ECO:0000256" key="11">
    <source>
        <dbReference type="SAM" id="MobiDB-lite"/>
    </source>
</evidence>
<keyword evidence="7" id="KW-0112">Calmodulin-binding</keyword>
<keyword evidence="6" id="KW-0597">Phosphoprotein</keyword>
<comment type="similarity">
    <text evidence="3">Belongs to the aldolase class II family. Adducin subfamily.</text>
</comment>
<keyword evidence="14" id="KW-1185">Reference proteome</keyword>
<keyword evidence="10" id="KW-0206">Cytoskeleton</keyword>
<keyword evidence="5" id="KW-0963">Cytoplasm</keyword>
<comment type="subcellular location">
    <subcellularLocation>
        <location evidence="2">Cell membrane</location>
        <topology evidence="2">Peripheral membrane protein</topology>
        <orientation evidence="2">Cytoplasmic side</orientation>
    </subcellularLocation>
    <subcellularLocation>
        <location evidence="1">Cytoplasm</location>
        <location evidence="1">Cytoskeleton</location>
    </subcellularLocation>
</comment>
<feature type="domain" description="Class II aldolase/adducin N-terminal" evidence="12">
    <location>
        <begin position="139"/>
        <end position="321"/>
    </location>
</feature>
<accession>A0A3B3YWT6</accession>
<dbReference type="Gene3D" id="3.40.225.10">
    <property type="entry name" value="Class II aldolase/adducin N-terminal domain"/>
    <property type="match status" value="1"/>
</dbReference>
<evidence type="ECO:0000313" key="14">
    <source>
        <dbReference type="Proteomes" id="UP000261480"/>
    </source>
</evidence>
<dbReference type="FunFam" id="3.40.225.10:FF:000004">
    <property type="entry name" value="gamma-adducin isoform X1"/>
    <property type="match status" value="1"/>
</dbReference>
<evidence type="ECO:0000256" key="6">
    <source>
        <dbReference type="ARBA" id="ARBA00022553"/>
    </source>
</evidence>
<feature type="compositionally biased region" description="Polar residues" evidence="11">
    <location>
        <begin position="523"/>
        <end position="532"/>
    </location>
</feature>
<dbReference type="InterPro" id="IPR051017">
    <property type="entry name" value="Aldolase-II_Adducin_sf"/>
</dbReference>
<dbReference type="AlphaFoldDB" id="A0A3B3YWT6"/>
<dbReference type="SMART" id="SM01007">
    <property type="entry name" value="Aldolase_II"/>
    <property type="match status" value="1"/>
</dbReference>
<dbReference type="Ensembl" id="ENSPMET00000024962.1">
    <property type="protein sequence ID" value="ENSPMEP00000031717.1"/>
    <property type="gene ID" value="ENSPMEG00000019029.1"/>
</dbReference>
<feature type="compositionally biased region" description="Polar residues" evidence="11">
    <location>
        <begin position="626"/>
        <end position="635"/>
    </location>
</feature>
<protein>
    <recommendedName>
        <fullName evidence="12">Class II aldolase/adducin N-terminal domain-containing protein</fullName>
    </recommendedName>
</protein>
<feature type="compositionally biased region" description="Basic residues" evidence="11">
    <location>
        <begin position="662"/>
        <end position="686"/>
    </location>
</feature>
<feature type="compositionally biased region" description="Basic and acidic residues" evidence="11">
    <location>
        <begin position="593"/>
        <end position="602"/>
    </location>
</feature>
<dbReference type="InterPro" id="IPR036409">
    <property type="entry name" value="Aldolase_II/adducin_N_sf"/>
</dbReference>
<dbReference type="GO" id="GO:0005886">
    <property type="term" value="C:plasma membrane"/>
    <property type="evidence" value="ECO:0007669"/>
    <property type="project" value="UniProtKB-SubCell"/>
</dbReference>
<dbReference type="Proteomes" id="UP000261480">
    <property type="component" value="Unplaced"/>
</dbReference>
<proteinExistence type="inferred from homology"/>
<dbReference type="STRING" id="48701.ENSPMEP00000016359"/>
<evidence type="ECO:0000256" key="3">
    <source>
        <dbReference type="ARBA" id="ARBA00006274"/>
    </source>
</evidence>
<dbReference type="Ensembl" id="ENSPMET00000027575.1">
    <property type="protein sequence ID" value="ENSPMEP00000031724.1"/>
    <property type="gene ID" value="ENSPMEG00000019029.1"/>
</dbReference>
<dbReference type="PANTHER" id="PTHR10672:SF5">
    <property type="entry name" value="GAMMA-ADDUCIN"/>
    <property type="match status" value="1"/>
</dbReference>
<feature type="region of interest" description="Disordered" evidence="11">
    <location>
        <begin position="1"/>
        <end position="22"/>
    </location>
</feature>
<dbReference type="SUPFAM" id="SSF53639">
    <property type="entry name" value="AraD/HMP-PK domain-like"/>
    <property type="match status" value="1"/>
</dbReference>
<evidence type="ECO:0000256" key="9">
    <source>
        <dbReference type="ARBA" id="ARBA00023203"/>
    </source>
</evidence>
<organism evidence="13 14">
    <name type="scientific">Poecilia mexicana</name>
    <dbReference type="NCBI Taxonomy" id="48701"/>
    <lineage>
        <taxon>Eukaryota</taxon>
        <taxon>Metazoa</taxon>
        <taxon>Chordata</taxon>
        <taxon>Craniata</taxon>
        <taxon>Vertebrata</taxon>
        <taxon>Euteleostomi</taxon>
        <taxon>Actinopterygii</taxon>
        <taxon>Neopterygii</taxon>
        <taxon>Teleostei</taxon>
        <taxon>Neoteleostei</taxon>
        <taxon>Acanthomorphata</taxon>
        <taxon>Ovalentaria</taxon>
        <taxon>Atherinomorphae</taxon>
        <taxon>Cyprinodontiformes</taxon>
        <taxon>Poeciliidae</taxon>
        <taxon>Poeciliinae</taxon>
        <taxon>Poecilia</taxon>
    </lineage>
</organism>
<evidence type="ECO:0000256" key="5">
    <source>
        <dbReference type="ARBA" id="ARBA00022490"/>
    </source>
</evidence>
<evidence type="ECO:0000256" key="10">
    <source>
        <dbReference type="ARBA" id="ARBA00023212"/>
    </source>
</evidence>